<keyword evidence="2" id="KW-0963">Cytoplasm</keyword>
<name>A0A430JCM3_9BACL</name>
<evidence type="ECO:0000256" key="1">
    <source>
        <dbReference type="ARBA" id="ARBA00004496"/>
    </source>
</evidence>
<sequence>MYTMLLVDDDYISREGLRDLIDWDSLEIEIIGEAEDGAEALLAARELKPDIVITDVVMPVMDGMQLVEQLRQEHSEVMVIMISAHQDIQYVKASMKLEAIDYILKPFNREELKQVVSKAVAKLDKEKAEKQLKDEISHYYSDSISSAGLPVIVENVEKIASMCSTGQTEVLIAEVRGLFAVIRELNMASMLFLTAMCSELLIKAVKSASAHIEAQIVQEVKVSIQQFRHLRSPQEMETFVLDKLLLMEQASNDSRHSKSRRIIRDVEGIIQKTFHQNLTIQQLAADVFLSPGHLQTLFKKETGQTINDYITYVRLEKAQQLLQEPGIKIYEVANQVGYQDTYYFTKIFKKMVGMNPMEYRERLR</sequence>
<dbReference type="SMART" id="SM00448">
    <property type="entry name" value="REC"/>
    <property type="match status" value="1"/>
</dbReference>
<evidence type="ECO:0000256" key="2">
    <source>
        <dbReference type="ARBA" id="ARBA00022490"/>
    </source>
</evidence>
<dbReference type="InterPro" id="IPR001789">
    <property type="entry name" value="Sig_transdc_resp-reg_receiver"/>
</dbReference>
<dbReference type="PANTHER" id="PTHR42713:SF3">
    <property type="entry name" value="TRANSCRIPTIONAL REGULATORY PROTEIN HPTR"/>
    <property type="match status" value="1"/>
</dbReference>
<dbReference type="InterPro" id="IPR009057">
    <property type="entry name" value="Homeodomain-like_sf"/>
</dbReference>
<keyword evidence="3 8" id="KW-0597">Phosphoprotein</keyword>
<dbReference type="Pfam" id="PF12833">
    <property type="entry name" value="HTH_18"/>
    <property type="match status" value="1"/>
</dbReference>
<evidence type="ECO:0000256" key="5">
    <source>
        <dbReference type="ARBA" id="ARBA00023015"/>
    </source>
</evidence>
<keyword evidence="6" id="KW-0238">DNA-binding</keyword>
<dbReference type="PROSITE" id="PS50110">
    <property type="entry name" value="RESPONSE_REGULATORY"/>
    <property type="match status" value="1"/>
</dbReference>
<dbReference type="Proteomes" id="UP000276128">
    <property type="component" value="Unassembled WGS sequence"/>
</dbReference>
<dbReference type="GO" id="GO:0003700">
    <property type="term" value="F:DNA-binding transcription factor activity"/>
    <property type="evidence" value="ECO:0007669"/>
    <property type="project" value="InterPro"/>
</dbReference>
<organism evidence="11 12">
    <name type="scientific">Paenibacillus whitsoniae</name>
    <dbReference type="NCBI Taxonomy" id="2496558"/>
    <lineage>
        <taxon>Bacteria</taxon>
        <taxon>Bacillati</taxon>
        <taxon>Bacillota</taxon>
        <taxon>Bacilli</taxon>
        <taxon>Bacillales</taxon>
        <taxon>Paenibacillaceae</taxon>
        <taxon>Paenibacillus</taxon>
    </lineage>
</organism>
<feature type="domain" description="HTH araC/xylS-type" evidence="9">
    <location>
        <begin position="264"/>
        <end position="362"/>
    </location>
</feature>
<keyword evidence="4" id="KW-0902">Two-component regulatory system</keyword>
<keyword evidence="12" id="KW-1185">Reference proteome</keyword>
<evidence type="ECO:0000256" key="7">
    <source>
        <dbReference type="ARBA" id="ARBA00023163"/>
    </source>
</evidence>
<evidence type="ECO:0000259" key="10">
    <source>
        <dbReference type="PROSITE" id="PS50110"/>
    </source>
</evidence>
<gene>
    <name evidence="11" type="ORF">EJQ19_14800</name>
</gene>
<dbReference type="SUPFAM" id="SSF46689">
    <property type="entry name" value="Homeodomain-like"/>
    <property type="match status" value="2"/>
</dbReference>
<keyword evidence="5" id="KW-0805">Transcription regulation</keyword>
<dbReference type="PANTHER" id="PTHR42713">
    <property type="entry name" value="HISTIDINE KINASE-RELATED"/>
    <property type="match status" value="1"/>
</dbReference>
<dbReference type="PROSITE" id="PS01124">
    <property type="entry name" value="HTH_ARAC_FAMILY_2"/>
    <property type="match status" value="1"/>
</dbReference>
<evidence type="ECO:0000256" key="8">
    <source>
        <dbReference type="PROSITE-ProRule" id="PRU00169"/>
    </source>
</evidence>
<evidence type="ECO:0000259" key="9">
    <source>
        <dbReference type="PROSITE" id="PS01124"/>
    </source>
</evidence>
<dbReference type="CDD" id="cd17536">
    <property type="entry name" value="REC_YesN-like"/>
    <property type="match status" value="1"/>
</dbReference>
<comment type="caution">
    <text evidence="11">The sequence shown here is derived from an EMBL/GenBank/DDBJ whole genome shotgun (WGS) entry which is preliminary data.</text>
</comment>
<dbReference type="InterPro" id="IPR018062">
    <property type="entry name" value="HTH_AraC-typ_CS"/>
</dbReference>
<dbReference type="RefSeq" id="WP_126142009.1">
    <property type="nucleotide sequence ID" value="NZ_RXHU01000042.1"/>
</dbReference>
<proteinExistence type="predicted"/>
<dbReference type="PRINTS" id="PR00032">
    <property type="entry name" value="HTHARAC"/>
</dbReference>
<dbReference type="GO" id="GO:0000160">
    <property type="term" value="P:phosphorelay signal transduction system"/>
    <property type="evidence" value="ECO:0007669"/>
    <property type="project" value="UniProtKB-KW"/>
</dbReference>
<dbReference type="SMART" id="SM00342">
    <property type="entry name" value="HTH_ARAC"/>
    <property type="match status" value="1"/>
</dbReference>
<dbReference type="InterPro" id="IPR020449">
    <property type="entry name" value="Tscrpt_reg_AraC-type_HTH"/>
</dbReference>
<dbReference type="InterPro" id="IPR051552">
    <property type="entry name" value="HptR"/>
</dbReference>
<dbReference type="Pfam" id="PF00072">
    <property type="entry name" value="Response_reg"/>
    <property type="match status" value="1"/>
</dbReference>
<dbReference type="OrthoDB" id="342399at2"/>
<dbReference type="InterPro" id="IPR011006">
    <property type="entry name" value="CheY-like_superfamily"/>
</dbReference>
<dbReference type="SUPFAM" id="SSF52172">
    <property type="entry name" value="CheY-like"/>
    <property type="match status" value="1"/>
</dbReference>
<dbReference type="EMBL" id="RXHU01000042">
    <property type="protein sequence ID" value="RTE08793.1"/>
    <property type="molecule type" value="Genomic_DNA"/>
</dbReference>
<dbReference type="PROSITE" id="PS00041">
    <property type="entry name" value="HTH_ARAC_FAMILY_1"/>
    <property type="match status" value="1"/>
</dbReference>
<dbReference type="AlphaFoldDB" id="A0A430JCM3"/>
<keyword evidence="7" id="KW-0804">Transcription</keyword>
<reference evidence="11 12" key="1">
    <citation type="submission" date="2018-12" db="EMBL/GenBank/DDBJ databases">
        <title>Bacillus ochoae sp. nov., Paenibacillus whitsoniae sp. nov., Paenibacillus spiritus sp. nov. Isolated from the Mars Exploration Rover during spacecraft assembly.</title>
        <authorList>
            <person name="Seuylemezian A."/>
            <person name="Vaishampayan P."/>
        </authorList>
    </citation>
    <scope>NUCLEOTIDE SEQUENCE [LARGE SCALE GENOMIC DNA]</scope>
    <source>
        <strain evidence="11 12">MER 54</strain>
    </source>
</reference>
<dbReference type="GO" id="GO:0043565">
    <property type="term" value="F:sequence-specific DNA binding"/>
    <property type="evidence" value="ECO:0007669"/>
    <property type="project" value="InterPro"/>
</dbReference>
<evidence type="ECO:0000313" key="12">
    <source>
        <dbReference type="Proteomes" id="UP000276128"/>
    </source>
</evidence>
<feature type="modified residue" description="4-aspartylphosphate" evidence="8">
    <location>
        <position position="55"/>
    </location>
</feature>
<comment type="subcellular location">
    <subcellularLocation>
        <location evidence="1">Cytoplasm</location>
    </subcellularLocation>
</comment>
<evidence type="ECO:0000256" key="6">
    <source>
        <dbReference type="ARBA" id="ARBA00023125"/>
    </source>
</evidence>
<dbReference type="GO" id="GO:0005737">
    <property type="term" value="C:cytoplasm"/>
    <property type="evidence" value="ECO:0007669"/>
    <property type="project" value="UniProtKB-SubCell"/>
</dbReference>
<evidence type="ECO:0000256" key="3">
    <source>
        <dbReference type="ARBA" id="ARBA00022553"/>
    </source>
</evidence>
<protein>
    <submittedName>
        <fullName evidence="11">Response regulator</fullName>
    </submittedName>
</protein>
<accession>A0A430JCM3</accession>
<evidence type="ECO:0000313" key="11">
    <source>
        <dbReference type="EMBL" id="RTE08793.1"/>
    </source>
</evidence>
<evidence type="ECO:0000256" key="4">
    <source>
        <dbReference type="ARBA" id="ARBA00023012"/>
    </source>
</evidence>
<dbReference type="Gene3D" id="3.40.50.2300">
    <property type="match status" value="1"/>
</dbReference>
<dbReference type="InterPro" id="IPR018060">
    <property type="entry name" value="HTH_AraC"/>
</dbReference>
<feature type="domain" description="Response regulatory" evidence="10">
    <location>
        <begin position="3"/>
        <end position="120"/>
    </location>
</feature>
<dbReference type="Gene3D" id="1.10.10.60">
    <property type="entry name" value="Homeodomain-like"/>
    <property type="match status" value="2"/>
</dbReference>